<feature type="active site" description="Proton donor" evidence="4">
    <location>
        <position position="71"/>
    </location>
</feature>
<evidence type="ECO:0000256" key="5">
    <source>
        <dbReference type="PIRSR" id="PIRSR000097-2"/>
    </source>
</evidence>
<protein>
    <recommendedName>
        <fullName evidence="7">NADP-dependent oxidoreductase domain-containing protein</fullName>
    </recommendedName>
</protein>
<dbReference type="PANTHER" id="PTHR11732">
    <property type="entry name" value="ALDO/KETO REDUCTASE"/>
    <property type="match status" value="1"/>
</dbReference>
<evidence type="ECO:0000259" key="7">
    <source>
        <dbReference type="Pfam" id="PF00248"/>
    </source>
</evidence>
<keyword evidence="9" id="KW-1185">Reference proteome</keyword>
<name>A0A8H7U724_MORIS</name>
<keyword evidence="3" id="KW-0560">Oxidoreductase</keyword>
<dbReference type="PROSITE" id="PS00062">
    <property type="entry name" value="ALDOKETO_REDUCTASE_2"/>
    <property type="match status" value="1"/>
</dbReference>
<evidence type="ECO:0000256" key="6">
    <source>
        <dbReference type="PIRSR" id="PIRSR000097-3"/>
    </source>
</evidence>
<comment type="caution">
    <text evidence="8">The sequence shown here is derived from an EMBL/GenBank/DDBJ whole genome shotgun (WGS) entry which is preliminary data.</text>
</comment>
<keyword evidence="2" id="KW-0521">NADP</keyword>
<evidence type="ECO:0000256" key="2">
    <source>
        <dbReference type="ARBA" id="ARBA00022857"/>
    </source>
</evidence>
<evidence type="ECO:0000256" key="1">
    <source>
        <dbReference type="ARBA" id="ARBA00007905"/>
    </source>
</evidence>
<feature type="domain" description="NADP-dependent oxidoreductase" evidence="7">
    <location>
        <begin position="41"/>
        <end position="302"/>
    </location>
</feature>
<dbReference type="InterPro" id="IPR020471">
    <property type="entry name" value="AKR"/>
</dbReference>
<feature type="binding site" evidence="5">
    <location>
        <position position="129"/>
    </location>
    <ligand>
        <name>substrate</name>
    </ligand>
</feature>
<dbReference type="EMBL" id="JAEPQZ010000016">
    <property type="protein sequence ID" value="KAG2172851.1"/>
    <property type="molecule type" value="Genomic_DNA"/>
</dbReference>
<gene>
    <name evidence="8" type="ORF">INT43_000201</name>
</gene>
<dbReference type="InterPro" id="IPR018170">
    <property type="entry name" value="Aldo/ket_reductase_CS"/>
</dbReference>
<dbReference type="Gene3D" id="3.20.20.100">
    <property type="entry name" value="NADP-dependent oxidoreductase domain"/>
    <property type="match status" value="1"/>
</dbReference>
<dbReference type="PRINTS" id="PR00069">
    <property type="entry name" value="ALDKETRDTASE"/>
</dbReference>
<accession>A0A8H7U724</accession>
<reference evidence="8" key="1">
    <citation type="submission" date="2020-12" db="EMBL/GenBank/DDBJ databases">
        <title>Metabolic potential, ecology and presence of endohyphal bacteria is reflected in genomic diversity of Mucoromycotina.</title>
        <authorList>
            <person name="Muszewska A."/>
            <person name="Okrasinska A."/>
            <person name="Steczkiewicz K."/>
            <person name="Drgas O."/>
            <person name="Orlowska M."/>
            <person name="Perlinska-Lenart U."/>
            <person name="Aleksandrzak-Piekarczyk T."/>
            <person name="Szatraj K."/>
            <person name="Zielenkiewicz U."/>
            <person name="Pilsyk S."/>
            <person name="Malc E."/>
            <person name="Mieczkowski P."/>
            <person name="Kruszewska J.S."/>
            <person name="Biernat P."/>
            <person name="Pawlowska J."/>
        </authorList>
    </citation>
    <scope>NUCLEOTIDE SEQUENCE</scope>
    <source>
        <strain evidence="8">WA0000067209</strain>
    </source>
</reference>
<comment type="similarity">
    <text evidence="1">Belongs to the aldo/keto reductase family.</text>
</comment>
<organism evidence="8 9">
    <name type="scientific">Mortierella isabellina</name>
    <name type="common">Filamentous fungus</name>
    <name type="synonym">Umbelopsis isabellina</name>
    <dbReference type="NCBI Taxonomy" id="91625"/>
    <lineage>
        <taxon>Eukaryota</taxon>
        <taxon>Fungi</taxon>
        <taxon>Fungi incertae sedis</taxon>
        <taxon>Mucoromycota</taxon>
        <taxon>Mucoromycotina</taxon>
        <taxon>Umbelopsidomycetes</taxon>
        <taxon>Umbelopsidales</taxon>
        <taxon>Umbelopsidaceae</taxon>
        <taxon>Umbelopsis</taxon>
    </lineage>
</organism>
<evidence type="ECO:0000256" key="3">
    <source>
        <dbReference type="ARBA" id="ARBA00023002"/>
    </source>
</evidence>
<dbReference type="InterPro" id="IPR023210">
    <property type="entry name" value="NADP_OxRdtase_dom"/>
</dbReference>
<feature type="site" description="Lowers pKa of active site Tyr" evidence="6">
    <location>
        <position position="96"/>
    </location>
</feature>
<sequence>MSLGRTAKLNTGAEIPLVGLGMLISYAYHVLSCMLTWFSIGTWLAKDNEVKNATVHAINHGYRHVDCAHVYRNEHEVGDALKNIKTPREQVFITSKLWNNSHRPEKVEKALDVTLKDLGVSYLDLYLIHWPVAFKPTDDLFPLSEDGKTALDDGVTIEETWAAMEKLLDTGKVKAIGVSNFTIPKLEKLLKTAKVVPAVNQVELHPYLPQNELLDWCKEHNIHLTAYSPLGNNLAGATRVVEDPTVVKIAEKNGKTPAQVLISWAAQRGTSVIPKSVTPSRIESNFHDFELSKEDFDAINALGSKKVRYNVPSRYDPAWPVDVFGDGL</sequence>
<dbReference type="FunFam" id="3.20.20.100:FF:000006">
    <property type="entry name" value="Aldo-keto reductase family 1 member A1"/>
    <property type="match status" value="1"/>
</dbReference>
<dbReference type="Pfam" id="PF00248">
    <property type="entry name" value="Aldo_ket_red"/>
    <property type="match status" value="1"/>
</dbReference>
<dbReference type="GO" id="GO:0016491">
    <property type="term" value="F:oxidoreductase activity"/>
    <property type="evidence" value="ECO:0007669"/>
    <property type="project" value="UniProtKB-KW"/>
</dbReference>
<evidence type="ECO:0000313" key="9">
    <source>
        <dbReference type="Proteomes" id="UP000654370"/>
    </source>
</evidence>
<dbReference type="InterPro" id="IPR036812">
    <property type="entry name" value="NAD(P)_OxRdtase_dom_sf"/>
</dbReference>
<dbReference type="SUPFAM" id="SSF51430">
    <property type="entry name" value="NAD(P)-linked oxidoreductase"/>
    <property type="match status" value="1"/>
</dbReference>
<dbReference type="AlphaFoldDB" id="A0A8H7U724"/>
<dbReference type="Proteomes" id="UP000654370">
    <property type="component" value="Unassembled WGS sequence"/>
</dbReference>
<evidence type="ECO:0000313" key="8">
    <source>
        <dbReference type="EMBL" id="KAG2172851.1"/>
    </source>
</evidence>
<proteinExistence type="inferred from homology"/>
<evidence type="ECO:0000256" key="4">
    <source>
        <dbReference type="PIRSR" id="PIRSR000097-1"/>
    </source>
</evidence>
<dbReference type="PIRSF" id="PIRSF000097">
    <property type="entry name" value="AKR"/>
    <property type="match status" value="1"/>
</dbReference>
<dbReference type="PROSITE" id="PS00798">
    <property type="entry name" value="ALDOKETO_REDUCTASE_1"/>
    <property type="match status" value="1"/>
</dbReference>
<dbReference type="OrthoDB" id="416253at2759"/>